<evidence type="ECO:0000313" key="3">
    <source>
        <dbReference type="Proteomes" id="UP001497644"/>
    </source>
</evidence>
<accession>A0AAV2P2A6</accession>
<sequence>MENPPEEARAVAFYGICMVLIYRLTKAGDAFAGERKNGVPVDGTNDNKISILTNIRPPKNSQNSAERPPPPLPTPSPQRGRIYTRRTDDQWLAQTLPPL</sequence>
<organism evidence="2 3">
    <name type="scientific">Lasius platythorax</name>
    <dbReference type="NCBI Taxonomy" id="488582"/>
    <lineage>
        <taxon>Eukaryota</taxon>
        <taxon>Metazoa</taxon>
        <taxon>Ecdysozoa</taxon>
        <taxon>Arthropoda</taxon>
        <taxon>Hexapoda</taxon>
        <taxon>Insecta</taxon>
        <taxon>Pterygota</taxon>
        <taxon>Neoptera</taxon>
        <taxon>Endopterygota</taxon>
        <taxon>Hymenoptera</taxon>
        <taxon>Apocrita</taxon>
        <taxon>Aculeata</taxon>
        <taxon>Formicoidea</taxon>
        <taxon>Formicidae</taxon>
        <taxon>Formicinae</taxon>
        <taxon>Lasius</taxon>
        <taxon>Lasius</taxon>
    </lineage>
</organism>
<dbReference type="AlphaFoldDB" id="A0AAV2P2A6"/>
<protein>
    <submittedName>
        <fullName evidence="2">Uncharacterized protein</fullName>
    </submittedName>
</protein>
<dbReference type="EMBL" id="OZ034830">
    <property type="protein sequence ID" value="CAL1686976.1"/>
    <property type="molecule type" value="Genomic_DNA"/>
</dbReference>
<evidence type="ECO:0000256" key="1">
    <source>
        <dbReference type="SAM" id="MobiDB-lite"/>
    </source>
</evidence>
<gene>
    <name evidence="2" type="ORF">LPLAT_LOCUS12262</name>
</gene>
<dbReference type="Proteomes" id="UP001497644">
    <property type="component" value="Chromosome 7"/>
</dbReference>
<feature type="compositionally biased region" description="Polar residues" evidence="1">
    <location>
        <begin position="44"/>
        <end position="65"/>
    </location>
</feature>
<feature type="compositionally biased region" description="Pro residues" evidence="1">
    <location>
        <begin position="67"/>
        <end position="76"/>
    </location>
</feature>
<reference evidence="2" key="1">
    <citation type="submission" date="2024-04" db="EMBL/GenBank/DDBJ databases">
        <authorList>
            <consortium name="Molecular Ecology Group"/>
        </authorList>
    </citation>
    <scope>NUCLEOTIDE SEQUENCE</scope>
</reference>
<evidence type="ECO:0000313" key="2">
    <source>
        <dbReference type="EMBL" id="CAL1686976.1"/>
    </source>
</evidence>
<feature type="region of interest" description="Disordered" evidence="1">
    <location>
        <begin position="33"/>
        <end position="88"/>
    </location>
</feature>
<name>A0AAV2P2A6_9HYME</name>
<keyword evidence="3" id="KW-1185">Reference proteome</keyword>
<proteinExistence type="predicted"/>